<feature type="domain" description="Methyltransferase type 11" evidence="1">
    <location>
        <begin position="44"/>
        <end position="138"/>
    </location>
</feature>
<keyword evidence="2" id="KW-0808">Transferase</keyword>
<sequence length="206" mass="24178">MDVVKKTFDKWAKIGRDELMEREHTKAVSKFLESISFEKEFSFLDIGCGNGWVVRKISKIKSCKKVVGIDKSKFMIKNAISKKKAVKEHYIQSDIESWGYKGKFDFIFSMESLYYSESLEKALAKIFKLLKSGGKFFCGTDFYKDNKATSRWSKQMRVPMHLRSKSEWIKLFKDVGFKTKTRQVKDPKNRKKWKREFGTLFIIGAK</sequence>
<dbReference type="AlphaFoldDB" id="H9BWH6"/>
<dbReference type="Gene3D" id="3.40.50.150">
    <property type="entry name" value="Vaccinia Virus protein VP39"/>
    <property type="match status" value="1"/>
</dbReference>
<dbReference type="InterPro" id="IPR029063">
    <property type="entry name" value="SAM-dependent_MTases_sf"/>
</dbReference>
<dbReference type="Pfam" id="PF08241">
    <property type="entry name" value="Methyltransf_11"/>
    <property type="match status" value="1"/>
</dbReference>
<dbReference type="EMBL" id="JQ085816">
    <property type="protein sequence ID" value="AFD03148.1"/>
    <property type="molecule type" value="Genomic_DNA"/>
</dbReference>
<dbReference type="GO" id="GO:0032259">
    <property type="term" value="P:methylation"/>
    <property type="evidence" value="ECO:0007669"/>
    <property type="project" value="UniProtKB-KW"/>
</dbReference>
<dbReference type="InterPro" id="IPR013216">
    <property type="entry name" value="Methyltransf_11"/>
</dbReference>
<protein>
    <submittedName>
        <fullName evidence="2">Methyltransferase type 11</fullName>
    </submittedName>
</protein>
<keyword evidence="2" id="KW-0489">Methyltransferase</keyword>
<dbReference type="GO" id="GO:0008757">
    <property type="term" value="F:S-adenosylmethionine-dependent methyltransferase activity"/>
    <property type="evidence" value="ECO:0007669"/>
    <property type="project" value="InterPro"/>
</dbReference>
<reference evidence="2" key="1">
    <citation type="submission" date="2011-11" db="EMBL/GenBank/DDBJ databases">
        <title>Construction and analysis of a metagenome of deep-sea sediment.</title>
        <authorList>
            <person name="Huo Y.-Y."/>
            <person name="Cheng H."/>
            <person name="Wu M."/>
        </authorList>
    </citation>
    <scope>NUCLEOTIDE SEQUENCE</scope>
</reference>
<dbReference type="CDD" id="cd02440">
    <property type="entry name" value="AdoMet_MTases"/>
    <property type="match status" value="1"/>
</dbReference>
<evidence type="ECO:0000313" key="2">
    <source>
        <dbReference type="EMBL" id="AFD03148.1"/>
    </source>
</evidence>
<dbReference type="SUPFAM" id="SSF53335">
    <property type="entry name" value="S-adenosyl-L-methionine-dependent methyltransferases"/>
    <property type="match status" value="1"/>
</dbReference>
<organism evidence="2">
    <name type="scientific">uncultured bacterium W5-77b</name>
    <dbReference type="NCBI Taxonomy" id="1131000"/>
    <lineage>
        <taxon>Bacteria</taxon>
        <taxon>environmental samples</taxon>
    </lineage>
</organism>
<name>H9BWH6_9BACT</name>
<dbReference type="PANTHER" id="PTHR43861">
    <property type="entry name" value="TRANS-ACONITATE 2-METHYLTRANSFERASE-RELATED"/>
    <property type="match status" value="1"/>
</dbReference>
<dbReference type="PANTHER" id="PTHR43861:SF1">
    <property type="entry name" value="TRANS-ACONITATE 2-METHYLTRANSFERASE"/>
    <property type="match status" value="1"/>
</dbReference>
<accession>H9BWH6</accession>
<proteinExistence type="predicted"/>
<evidence type="ECO:0000259" key="1">
    <source>
        <dbReference type="Pfam" id="PF08241"/>
    </source>
</evidence>